<name>A0ABD5MEB1_9EURY</name>
<comment type="similarity">
    <text evidence="1">Belongs to the NAD(P)-dependent epimerase/dehydratase family.</text>
</comment>
<gene>
    <name evidence="3" type="ORF">OS889_14730</name>
</gene>
<dbReference type="PRINTS" id="PR01713">
    <property type="entry name" value="NUCEPIMERASE"/>
</dbReference>
<reference evidence="3 4" key="1">
    <citation type="submission" date="2024-08" db="EMBL/GenBank/DDBJ databases">
        <title>Halobellus sp. MBLA0158 whole genome sequence.</title>
        <authorList>
            <person name="Hwang C.Y."/>
            <person name="Cho E.-S."/>
            <person name="Seo M.-J."/>
        </authorList>
    </citation>
    <scope>NUCLEOTIDE SEQUENCE [LARGE SCALE GENOMIC DNA]</scope>
    <source>
        <strain evidence="3 4">MBLA0158</strain>
    </source>
</reference>
<dbReference type="Gene3D" id="3.40.50.720">
    <property type="entry name" value="NAD(P)-binding Rossmann-like Domain"/>
    <property type="match status" value="1"/>
</dbReference>
<dbReference type="RefSeq" id="WP_372391040.1">
    <property type="nucleotide sequence ID" value="NZ_JBGNYA010000001.1"/>
</dbReference>
<protein>
    <submittedName>
        <fullName evidence="3">NAD-dependent epimerase/dehydratase family protein</fullName>
    </submittedName>
</protein>
<evidence type="ECO:0000259" key="2">
    <source>
        <dbReference type="Pfam" id="PF01370"/>
    </source>
</evidence>
<accession>A0ABD5MEB1</accession>
<comment type="caution">
    <text evidence="3">The sequence shown here is derived from an EMBL/GenBank/DDBJ whole genome shotgun (WGS) entry which is preliminary data.</text>
</comment>
<organism evidence="3 4">
    <name type="scientific">Halobellus rubicundus</name>
    <dbReference type="NCBI Taxonomy" id="2996466"/>
    <lineage>
        <taxon>Archaea</taxon>
        <taxon>Methanobacteriati</taxon>
        <taxon>Methanobacteriota</taxon>
        <taxon>Stenosarchaea group</taxon>
        <taxon>Halobacteria</taxon>
        <taxon>Halobacteriales</taxon>
        <taxon>Haloferacaceae</taxon>
        <taxon>Halobellus</taxon>
    </lineage>
</organism>
<dbReference type="Proteomes" id="UP001570511">
    <property type="component" value="Unassembled WGS sequence"/>
</dbReference>
<dbReference type="AlphaFoldDB" id="A0ABD5MEB1"/>
<evidence type="ECO:0000313" key="3">
    <source>
        <dbReference type="EMBL" id="MFA1612250.1"/>
    </source>
</evidence>
<dbReference type="InterPro" id="IPR036291">
    <property type="entry name" value="NAD(P)-bd_dom_sf"/>
</dbReference>
<sequence>MSERLLSGQTIAITGGAGFIGSHIAEVASDRNHVTVFDNLSSGYEANIPEDVDFVHRDVGSISASDFADTDIVFHEAANVSITQSVDNPEYDAKENIIGLIRVLEAAKNADVERVVTASSSSVYGSPERFPQREIDRQAPESPYAAGKLSGEYYCQVYRELHDLETICLRYFNVYGPRQRNDSPYSGVISIFLDRATNGQSLIIHGTGEQTRDFIFVEDVVRANIRAATVDLPERVAYNVGTGTETSISELADAVESVTDRSLEREFDSRRSGDVDRSVAAVTNAAEELGFSSRVSLEEGLERTLQWHQRDS</sequence>
<evidence type="ECO:0000313" key="4">
    <source>
        <dbReference type="Proteomes" id="UP001570511"/>
    </source>
</evidence>
<proteinExistence type="inferred from homology"/>
<dbReference type="InterPro" id="IPR001509">
    <property type="entry name" value="Epimerase_deHydtase"/>
</dbReference>
<dbReference type="Pfam" id="PF01370">
    <property type="entry name" value="Epimerase"/>
    <property type="match status" value="1"/>
</dbReference>
<dbReference type="SUPFAM" id="SSF51735">
    <property type="entry name" value="NAD(P)-binding Rossmann-fold domains"/>
    <property type="match status" value="1"/>
</dbReference>
<feature type="domain" description="NAD-dependent epimerase/dehydratase" evidence="2">
    <location>
        <begin position="11"/>
        <end position="241"/>
    </location>
</feature>
<dbReference type="PANTHER" id="PTHR43000">
    <property type="entry name" value="DTDP-D-GLUCOSE 4,6-DEHYDRATASE-RELATED"/>
    <property type="match status" value="1"/>
</dbReference>
<keyword evidence="4" id="KW-1185">Reference proteome</keyword>
<evidence type="ECO:0000256" key="1">
    <source>
        <dbReference type="ARBA" id="ARBA00007637"/>
    </source>
</evidence>
<dbReference type="Gene3D" id="3.90.25.10">
    <property type="entry name" value="UDP-galactose 4-epimerase, domain 1"/>
    <property type="match status" value="1"/>
</dbReference>
<dbReference type="EMBL" id="JBGNYA010000001">
    <property type="protein sequence ID" value="MFA1612250.1"/>
    <property type="molecule type" value="Genomic_DNA"/>
</dbReference>